<proteinExistence type="predicted"/>
<gene>
    <name evidence="5" type="ORF">OsI_06544</name>
</gene>
<feature type="region of interest" description="Disordered" evidence="3">
    <location>
        <begin position="84"/>
        <end position="103"/>
    </location>
</feature>
<feature type="compositionally biased region" description="Polar residues" evidence="3">
    <location>
        <begin position="145"/>
        <end position="156"/>
    </location>
</feature>
<dbReference type="PANTHER" id="PTHR31234">
    <property type="entry name" value="LATE EMBRYOGENESIS ABUNDANT (LEA) HYDROXYPROLINE-RICH GLYCOPROTEIN FAMILY"/>
    <property type="match status" value="1"/>
</dbReference>
<feature type="region of interest" description="Disordered" evidence="3">
    <location>
        <begin position="131"/>
        <end position="187"/>
    </location>
</feature>
<dbReference type="Proteomes" id="UP000007015">
    <property type="component" value="Chromosome 2"/>
</dbReference>
<comment type="subcellular location">
    <subcellularLocation>
        <location evidence="1">Membrane</location>
    </subcellularLocation>
</comment>
<feature type="transmembrane region" description="Helical" evidence="4">
    <location>
        <begin position="196"/>
        <end position="219"/>
    </location>
</feature>
<dbReference type="STRING" id="39946.A2X2X5"/>
<protein>
    <recommendedName>
        <fullName evidence="7">Late embryogenesis abundant protein LEA-2 subgroup domain-containing protein</fullName>
    </recommendedName>
</protein>
<evidence type="ECO:0000256" key="1">
    <source>
        <dbReference type="ARBA" id="ARBA00004370"/>
    </source>
</evidence>
<evidence type="ECO:0000256" key="3">
    <source>
        <dbReference type="SAM" id="MobiDB-lite"/>
    </source>
</evidence>
<keyword evidence="4" id="KW-1133">Transmembrane helix</keyword>
<dbReference type="InterPro" id="IPR044839">
    <property type="entry name" value="NDR1-like"/>
</dbReference>
<keyword evidence="6" id="KW-1185">Reference proteome</keyword>
<organism evidence="5 6">
    <name type="scientific">Oryza sativa subsp. indica</name>
    <name type="common">Rice</name>
    <dbReference type="NCBI Taxonomy" id="39946"/>
    <lineage>
        <taxon>Eukaryota</taxon>
        <taxon>Viridiplantae</taxon>
        <taxon>Streptophyta</taxon>
        <taxon>Embryophyta</taxon>
        <taxon>Tracheophyta</taxon>
        <taxon>Spermatophyta</taxon>
        <taxon>Magnoliopsida</taxon>
        <taxon>Liliopsida</taxon>
        <taxon>Poales</taxon>
        <taxon>Poaceae</taxon>
        <taxon>BOP clade</taxon>
        <taxon>Oryzoideae</taxon>
        <taxon>Oryzeae</taxon>
        <taxon>Oryzinae</taxon>
        <taxon>Oryza</taxon>
        <taxon>Oryza sativa</taxon>
    </lineage>
</organism>
<keyword evidence="4" id="KW-0812">Transmembrane</keyword>
<dbReference type="AlphaFoldDB" id="A2X2X5"/>
<dbReference type="GO" id="GO:0098542">
    <property type="term" value="P:defense response to other organism"/>
    <property type="evidence" value="ECO:0007669"/>
    <property type="project" value="InterPro"/>
</dbReference>
<evidence type="ECO:0000256" key="2">
    <source>
        <dbReference type="ARBA" id="ARBA00023136"/>
    </source>
</evidence>
<dbReference type="Gramene" id="BGIOSGA006797-TA">
    <property type="protein sequence ID" value="BGIOSGA006797-PA"/>
    <property type="gene ID" value="BGIOSGA006797"/>
</dbReference>
<sequence>MDTVAGSKYRSGPHEIDERQVFRTSPLSFAIVNIRHTRPGARLPLDARRLAGLPIDAQPVTGVPTDARPVAGVPTDALPAARYPGASFPSAATTATSRRPRLRPRVYRRRHPGASVPNSATTASSVVTKSGRWASARWRRHRTASSRSGKGRSTVSYGEKEQLPITAPRPYAPAPLPPPPPRRRSRGRRCCCCVCWTLLAVLVRAVALGATAGILYAVFKPKIPDFRVNRLTVTRFDVNATAATVSDAFEVEVTSTNPNRRIGMYYDGLEVTASFHNNGTELCRGGFPALYQGHRSTLLQQQQARFVPLTVWVRMPIRIKFGAIKLWKMTGKATCNLVVDNLVTGQADPNPLQQLQLQAQGLIELCRGVDPSPFL</sequence>
<dbReference type="PANTHER" id="PTHR31234:SF72">
    <property type="entry name" value="NDR1_HIN1-LIKE PROTEIN 6"/>
    <property type="match status" value="1"/>
</dbReference>
<reference evidence="5 6" key="1">
    <citation type="journal article" date="2005" name="PLoS Biol.">
        <title>The genomes of Oryza sativa: a history of duplications.</title>
        <authorList>
            <person name="Yu J."/>
            <person name="Wang J."/>
            <person name="Lin W."/>
            <person name="Li S."/>
            <person name="Li H."/>
            <person name="Zhou J."/>
            <person name="Ni P."/>
            <person name="Dong W."/>
            <person name="Hu S."/>
            <person name="Zeng C."/>
            <person name="Zhang J."/>
            <person name="Zhang Y."/>
            <person name="Li R."/>
            <person name="Xu Z."/>
            <person name="Li S."/>
            <person name="Li X."/>
            <person name="Zheng H."/>
            <person name="Cong L."/>
            <person name="Lin L."/>
            <person name="Yin J."/>
            <person name="Geng J."/>
            <person name="Li G."/>
            <person name="Shi J."/>
            <person name="Liu J."/>
            <person name="Lv H."/>
            <person name="Li J."/>
            <person name="Wang J."/>
            <person name="Deng Y."/>
            <person name="Ran L."/>
            <person name="Shi X."/>
            <person name="Wang X."/>
            <person name="Wu Q."/>
            <person name="Li C."/>
            <person name="Ren X."/>
            <person name="Wang J."/>
            <person name="Wang X."/>
            <person name="Li D."/>
            <person name="Liu D."/>
            <person name="Zhang X."/>
            <person name="Ji Z."/>
            <person name="Zhao W."/>
            <person name="Sun Y."/>
            <person name="Zhang Z."/>
            <person name="Bao J."/>
            <person name="Han Y."/>
            <person name="Dong L."/>
            <person name="Ji J."/>
            <person name="Chen P."/>
            <person name="Wu S."/>
            <person name="Liu J."/>
            <person name="Xiao Y."/>
            <person name="Bu D."/>
            <person name="Tan J."/>
            <person name="Yang L."/>
            <person name="Ye C."/>
            <person name="Zhang J."/>
            <person name="Xu J."/>
            <person name="Zhou Y."/>
            <person name="Yu Y."/>
            <person name="Zhang B."/>
            <person name="Zhuang S."/>
            <person name="Wei H."/>
            <person name="Liu B."/>
            <person name="Lei M."/>
            <person name="Yu H."/>
            <person name="Li Y."/>
            <person name="Xu H."/>
            <person name="Wei S."/>
            <person name="He X."/>
            <person name="Fang L."/>
            <person name="Zhang Z."/>
            <person name="Zhang Y."/>
            <person name="Huang X."/>
            <person name="Su Z."/>
            <person name="Tong W."/>
            <person name="Li J."/>
            <person name="Tong Z."/>
            <person name="Li S."/>
            <person name="Ye J."/>
            <person name="Wang L."/>
            <person name="Fang L."/>
            <person name="Lei T."/>
            <person name="Chen C."/>
            <person name="Chen H."/>
            <person name="Xu Z."/>
            <person name="Li H."/>
            <person name="Huang H."/>
            <person name="Zhang F."/>
            <person name="Xu H."/>
            <person name="Li N."/>
            <person name="Zhao C."/>
            <person name="Li S."/>
            <person name="Dong L."/>
            <person name="Huang Y."/>
            <person name="Li L."/>
            <person name="Xi Y."/>
            <person name="Qi Q."/>
            <person name="Li W."/>
            <person name="Zhang B."/>
            <person name="Hu W."/>
            <person name="Zhang Y."/>
            <person name="Tian X."/>
            <person name="Jiao Y."/>
            <person name="Liang X."/>
            <person name="Jin J."/>
            <person name="Gao L."/>
            <person name="Zheng W."/>
            <person name="Hao B."/>
            <person name="Liu S."/>
            <person name="Wang W."/>
            <person name="Yuan L."/>
            <person name="Cao M."/>
            <person name="McDermott J."/>
            <person name="Samudrala R."/>
            <person name="Wang J."/>
            <person name="Wong G.K."/>
            <person name="Yang H."/>
        </authorList>
    </citation>
    <scope>NUCLEOTIDE SEQUENCE [LARGE SCALE GENOMIC DNA]</scope>
    <source>
        <strain evidence="6">cv. 93-11</strain>
    </source>
</reference>
<dbReference type="HOGENOM" id="CLU_738488_0_0_1"/>
<feature type="compositionally biased region" description="Pro residues" evidence="3">
    <location>
        <begin position="170"/>
        <end position="180"/>
    </location>
</feature>
<feature type="compositionally biased region" description="Low complexity" evidence="3">
    <location>
        <begin position="87"/>
        <end position="97"/>
    </location>
</feature>
<evidence type="ECO:0008006" key="7">
    <source>
        <dbReference type="Google" id="ProtNLM"/>
    </source>
</evidence>
<evidence type="ECO:0000313" key="5">
    <source>
        <dbReference type="EMBL" id="EAY85185.1"/>
    </source>
</evidence>
<keyword evidence="2 4" id="KW-0472">Membrane</keyword>
<dbReference type="EMBL" id="CM000127">
    <property type="protein sequence ID" value="EAY85185.1"/>
    <property type="molecule type" value="Genomic_DNA"/>
</dbReference>
<evidence type="ECO:0000313" key="6">
    <source>
        <dbReference type="Proteomes" id="UP000007015"/>
    </source>
</evidence>
<accession>A2X2X5</accession>
<name>A2X2X5_ORYSI</name>
<dbReference type="GO" id="GO:0005886">
    <property type="term" value="C:plasma membrane"/>
    <property type="evidence" value="ECO:0007669"/>
    <property type="project" value="TreeGrafter"/>
</dbReference>
<evidence type="ECO:0000256" key="4">
    <source>
        <dbReference type="SAM" id="Phobius"/>
    </source>
</evidence>